<comment type="caution">
    <text evidence="5">The sequence shown here is derived from an EMBL/GenBank/DDBJ whole genome shotgun (WGS) entry which is preliminary data.</text>
</comment>
<dbReference type="Proteomes" id="UP000295217">
    <property type="component" value="Unassembled WGS sequence"/>
</dbReference>
<dbReference type="Gene3D" id="3.40.50.720">
    <property type="entry name" value="NAD(P)-binding Rossmann-like Domain"/>
    <property type="match status" value="1"/>
</dbReference>
<protein>
    <submittedName>
        <fullName evidence="5">NAD(P)-dependent oxidoreductase</fullName>
    </submittedName>
</protein>
<proteinExistence type="inferred from homology"/>
<dbReference type="InterPro" id="IPR001509">
    <property type="entry name" value="Epimerase_deHydtase"/>
</dbReference>
<dbReference type="InterPro" id="IPR036291">
    <property type="entry name" value="NAD(P)-bd_dom_sf"/>
</dbReference>
<feature type="domain" description="NAD-dependent epimerase/dehydratase" evidence="4">
    <location>
        <begin position="3"/>
        <end position="183"/>
    </location>
</feature>
<evidence type="ECO:0000256" key="2">
    <source>
        <dbReference type="ARBA" id="ARBA00023002"/>
    </source>
</evidence>
<evidence type="ECO:0000259" key="4">
    <source>
        <dbReference type="Pfam" id="PF01370"/>
    </source>
</evidence>
<name>A0A4R5A2S8_9ACTN</name>
<keyword evidence="2" id="KW-0560">Oxidoreductase</keyword>
<comment type="similarity">
    <text evidence="1">Belongs to the NAD(P)-dependent epimerase/dehydratase family.</text>
</comment>
<reference evidence="5 6" key="1">
    <citation type="submission" date="2019-02" db="EMBL/GenBank/DDBJ databases">
        <title>Draft genome sequences of novel Actinobacteria.</title>
        <authorList>
            <person name="Sahin N."/>
            <person name="Ay H."/>
            <person name="Saygin H."/>
        </authorList>
    </citation>
    <scope>NUCLEOTIDE SEQUENCE [LARGE SCALE GENOMIC DNA]</scope>
    <source>
        <strain evidence="5 6">8K307</strain>
    </source>
</reference>
<dbReference type="Pfam" id="PF01370">
    <property type="entry name" value="Epimerase"/>
    <property type="match status" value="1"/>
</dbReference>
<dbReference type="PANTHER" id="PTHR43103">
    <property type="entry name" value="NUCLEOSIDE-DIPHOSPHATE-SUGAR EPIMERASE"/>
    <property type="match status" value="1"/>
</dbReference>
<sequence length="287" mass="30596">MRIAVTGSSGRLGTATVERLRAGGHDVVGFDLAAPAGQGFTRVDLADYGQTLDALLGVTARHDGVDALVHLAAIPVNGLVPDVTTFHANLTASFNTVFAALRAGVRAVVCASSITAMGFPFDEPPPYLPLDEDFTAANTTYGLVKVLEETMAGQLVRWDPGLSVTALRFTNIVTPDDYGTFARAGDPAYRRDLLGSYVDVRDAAAAVELALAAARPGAVVYDIAAADTGLTIPSAELARRWFPDVPLRRELREFETLISIDRARARLGYAPAHTWREEYAAGQAVPR</sequence>
<organism evidence="5 6">
    <name type="scientific">Jiangella aurantiaca</name>
    <dbReference type="NCBI Taxonomy" id="2530373"/>
    <lineage>
        <taxon>Bacteria</taxon>
        <taxon>Bacillati</taxon>
        <taxon>Actinomycetota</taxon>
        <taxon>Actinomycetes</taxon>
        <taxon>Jiangellales</taxon>
        <taxon>Jiangellaceae</taxon>
        <taxon>Jiangella</taxon>
    </lineage>
</organism>
<dbReference type="RefSeq" id="WP_132107048.1">
    <property type="nucleotide sequence ID" value="NZ_SMLB01000054.1"/>
</dbReference>
<gene>
    <name evidence="5" type="ORF">E1262_25790</name>
</gene>
<evidence type="ECO:0000256" key="1">
    <source>
        <dbReference type="ARBA" id="ARBA00007637"/>
    </source>
</evidence>
<dbReference type="EMBL" id="SMLB01000054">
    <property type="protein sequence ID" value="TDD65280.1"/>
    <property type="molecule type" value="Genomic_DNA"/>
</dbReference>
<keyword evidence="3" id="KW-0520">NAD</keyword>
<dbReference type="AlphaFoldDB" id="A0A4R5A2S8"/>
<accession>A0A4R5A2S8</accession>
<evidence type="ECO:0000313" key="5">
    <source>
        <dbReference type="EMBL" id="TDD65280.1"/>
    </source>
</evidence>
<dbReference type="SUPFAM" id="SSF51735">
    <property type="entry name" value="NAD(P)-binding Rossmann-fold domains"/>
    <property type="match status" value="1"/>
</dbReference>
<evidence type="ECO:0000256" key="3">
    <source>
        <dbReference type="ARBA" id="ARBA00023027"/>
    </source>
</evidence>
<dbReference type="OrthoDB" id="9795501at2"/>
<keyword evidence="6" id="KW-1185">Reference proteome</keyword>
<evidence type="ECO:0000313" key="6">
    <source>
        <dbReference type="Proteomes" id="UP000295217"/>
    </source>
</evidence>
<dbReference type="PANTHER" id="PTHR43103:SF5">
    <property type="entry name" value="4-EPIMERASE, PUTATIVE (AFU_ORTHOLOGUE AFUA_7G00360)-RELATED"/>
    <property type="match status" value="1"/>
</dbReference>
<dbReference type="GO" id="GO:0016491">
    <property type="term" value="F:oxidoreductase activity"/>
    <property type="evidence" value="ECO:0007669"/>
    <property type="project" value="UniProtKB-KW"/>
</dbReference>